<dbReference type="Pfam" id="PF00230">
    <property type="entry name" value="MIP"/>
    <property type="match status" value="1"/>
</dbReference>
<dbReference type="InterPro" id="IPR023271">
    <property type="entry name" value="Aquaporin-like"/>
</dbReference>
<accession>A0A0G4LWR3</accession>
<dbReference type="PANTHER" id="PTHR43829:SF9">
    <property type="entry name" value="AQUAPORIN-9"/>
    <property type="match status" value="1"/>
</dbReference>
<dbReference type="GO" id="GO:0015250">
    <property type="term" value="F:water channel activity"/>
    <property type="evidence" value="ECO:0007669"/>
    <property type="project" value="TreeGrafter"/>
</dbReference>
<reference evidence="10" key="1">
    <citation type="submission" date="2015-05" db="EMBL/GenBank/DDBJ databases">
        <authorList>
            <person name="Fogelqvist Johan"/>
        </authorList>
    </citation>
    <scope>NUCLEOTIDE SEQUENCE [LARGE SCALE GENOMIC DNA]</scope>
</reference>
<dbReference type="Gene3D" id="1.20.1080.10">
    <property type="entry name" value="Glycerol uptake facilitator protein"/>
    <property type="match status" value="1"/>
</dbReference>
<dbReference type="PANTHER" id="PTHR43829">
    <property type="entry name" value="AQUAPORIN OR AQUAGLYCEROPORIN RELATED"/>
    <property type="match status" value="1"/>
</dbReference>
<comment type="similarity">
    <text evidence="2 7">Belongs to the MIP/aquaporin (TC 1.A.8) family.</text>
</comment>
<sequence>MWPTLYRTEVASLDDKLNYCFIDSLLIVDQATRLIAIQLNMGAQDIQEEHFNRAVDVLMEKPPFWSRVRCYCQDGFSEFIWTFILVLFGDGVVAQVVLSRGTKGEFQSINWGWGIGVMMGVYCGGKPKLPIYALAQLLGAMAAAAVIYGNYKAAINIFEGGANLRTVTGPNATAGVFSTYPAAFMSTTGMFFSEFIASSILQFSLYAMLDTDNIGAEPLLPIGLFFLVFGIGACFGWETGYAINPARDFGPRLVAFMLGYGTEVWTSGHHYFWVPIVAPACDCLFGGFLYDIFIFTGESPINEPMFGLVKYLRKQRSVNGRSDVVHA</sequence>
<evidence type="ECO:0000256" key="2">
    <source>
        <dbReference type="ARBA" id="ARBA00006175"/>
    </source>
</evidence>
<name>A0A0G4LWR3_VERLO</name>
<evidence type="ECO:0008006" key="11">
    <source>
        <dbReference type="Google" id="ProtNLM"/>
    </source>
</evidence>
<evidence type="ECO:0000256" key="6">
    <source>
        <dbReference type="ARBA" id="ARBA00023136"/>
    </source>
</evidence>
<evidence type="ECO:0000256" key="1">
    <source>
        <dbReference type="ARBA" id="ARBA00004141"/>
    </source>
</evidence>
<keyword evidence="5 8" id="KW-1133">Transmembrane helix</keyword>
<dbReference type="EMBL" id="CVQI01018890">
    <property type="protein sequence ID" value="CRK26000.1"/>
    <property type="molecule type" value="Genomic_DNA"/>
</dbReference>
<feature type="transmembrane region" description="Helical" evidence="8">
    <location>
        <begin position="79"/>
        <end position="97"/>
    </location>
</feature>
<evidence type="ECO:0000256" key="3">
    <source>
        <dbReference type="ARBA" id="ARBA00022448"/>
    </source>
</evidence>
<dbReference type="Proteomes" id="UP000045706">
    <property type="component" value="Unassembled WGS sequence"/>
</dbReference>
<dbReference type="InterPro" id="IPR000425">
    <property type="entry name" value="MIP"/>
</dbReference>
<evidence type="ECO:0000313" key="10">
    <source>
        <dbReference type="Proteomes" id="UP000045706"/>
    </source>
</evidence>
<evidence type="ECO:0000256" key="7">
    <source>
        <dbReference type="RuleBase" id="RU000477"/>
    </source>
</evidence>
<evidence type="ECO:0000256" key="4">
    <source>
        <dbReference type="ARBA" id="ARBA00022692"/>
    </source>
</evidence>
<dbReference type="AlphaFoldDB" id="A0A0G4LWR3"/>
<feature type="transmembrane region" description="Helical" evidence="8">
    <location>
        <begin position="219"/>
        <end position="237"/>
    </location>
</feature>
<evidence type="ECO:0000256" key="5">
    <source>
        <dbReference type="ARBA" id="ARBA00022989"/>
    </source>
</evidence>
<protein>
    <recommendedName>
        <fullName evidence="11">Aquaporin</fullName>
    </recommendedName>
</protein>
<keyword evidence="3 7" id="KW-0813">Transport</keyword>
<evidence type="ECO:0000313" key="9">
    <source>
        <dbReference type="EMBL" id="CRK26000.1"/>
    </source>
</evidence>
<dbReference type="GO" id="GO:0005886">
    <property type="term" value="C:plasma membrane"/>
    <property type="evidence" value="ECO:0007669"/>
    <property type="project" value="TreeGrafter"/>
</dbReference>
<evidence type="ECO:0000256" key="8">
    <source>
        <dbReference type="SAM" id="Phobius"/>
    </source>
</evidence>
<dbReference type="GO" id="GO:0015254">
    <property type="term" value="F:glycerol channel activity"/>
    <property type="evidence" value="ECO:0007669"/>
    <property type="project" value="TreeGrafter"/>
</dbReference>
<organism evidence="9 10">
    <name type="scientific">Verticillium longisporum</name>
    <name type="common">Verticillium dahliae var. longisporum</name>
    <dbReference type="NCBI Taxonomy" id="100787"/>
    <lineage>
        <taxon>Eukaryota</taxon>
        <taxon>Fungi</taxon>
        <taxon>Dikarya</taxon>
        <taxon>Ascomycota</taxon>
        <taxon>Pezizomycotina</taxon>
        <taxon>Sordariomycetes</taxon>
        <taxon>Hypocreomycetidae</taxon>
        <taxon>Glomerellales</taxon>
        <taxon>Plectosphaerellaceae</taxon>
        <taxon>Verticillium</taxon>
    </lineage>
</organism>
<proteinExistence type="inferred from homology"/>
<dbReference type="InterPro" id="IPR050363">
    <property type="entry name" value="MIP/Aquaporin"/>
</dbReference>
<comment type="subcellular location">
    <subcellularLocation>
        <location evidence="1">Membrane</location>
        <topology evidence="1">Multi-pass membrane protein</topology>
    </subcellularLocation>
</comment>
<dbReference type="SUPFAM" id="SSF81338">
    <property type="entry name" value="Aquaporin-like"/>
    <property type="match status" value="1"/>
</dbReference>
<keyword evidence="4 7" id="KW-0812">Transmembrane</keyword>
<gene>
    <name evidence="9" type="ORF">BN1723_003345</name>
</gene>
<feature type="transmembrane region" description="Helical" evidence="8">
    <location>
        <begin position="131"/>
        <end position="151"/>
    </location>
</feature>
<dbReference type="PRINTS" id="PR00783">
    <property type="entry name" value="MINTRINSICP"/>
</dbReference>
<keyword evidence="6 8" id="KW-0472">Membrane</keyword>